<feature type="domain" description="4'-phosphopantetheinyl transferase" evidence="11">
    <location>
        <begin position="4"/>
        <end position="102"/>
    </location>
</feature>
<evidence type="ECO:0000256" key="5">
    <source>
        <dbReference type="ARBA" id="ARBA00022842"/>
    </source>
</evidence>
<dbReference type="NCBIfam" id="NF000832">
    <property type="entry name" value="PRK00070.3-2"/>
    <property type="match status" value="1"/>
</dbReference>
<comment type="catalytic activity">
    <reaction evidence="8 10">
        <text>apo-[ACP] + CoA = holo-[ACP] + adenosine 3',5'-bisphosphate + H(+)</text>
        <dbReference type="Rhea" id="RHEA:12068"/>
        <dbReference type="Rhea" id="RHEA-COMP:9685"/>
        <dbReference type="Rhea" id="RHEA-COMP:9690"/>
        <dbReference type="ChEBI" id="CHEBI:15378"/>
        <dbReference type="ChEBI" id="CHEBI:29999"/>
        <dbReference type="ChEBI" id="CHEBI:57287"/>
        <dbReference type="ChEBI" id="CHEBI:58343"/>
        <dbReference type="ChEBI" id="CHEBI:64479"/>
        <dbReference type="EC" id="2.7.8.7"/>
    </reaction>
</comment>
<dbReference type="GO" id="GO:0000287">
    <property type="term" value="F:magnesium ion binding"/>
    <property type="evidence" value="ECO:0007669"/>
    <property type="project" value="UniProtKB-UniRule"/>
</dbReference>
<dbReference type="InterPro" id="IPR008278">
    <property type="entry name" value="4-PPantetheinyl_Trfase_dom"/>
</dbReference>
<dbReference type="Proteomes" id="UP000019113">
    <property type="component" value="Unassembled WGS sequence"/>
</dbReference>
<dbReference type="InterPro" id="IPR004568">
    <property type="entry name" value="Ppantetheine-prot_Trfase_dom"/>
</dbReference>
<dbReference type="HAMAP" id="MF_00101">
    <property type="entry name" value="AcpS"/>
    <property type="match status" value="1"/>
</dbReference>
<dbReference type="AlphaFoldDB" id="W1N391"/>
<protein>
    <recommendedName>
        <fullName evidence="10">Holo-[acyl-carrier-protein] synthase</fullName>
        <shortName evidence="10">Holo-ACP synthase</shortName>
        <ecNumber evidence="10">2.7.8.7</ecNumber>
    </recommendedName>
    <alternativeName>
        <fullName evidence="10">4'-phosphopantetheinyl transferase AcpS</fullName>
    </alternativeName>
</protein>
<dbReference type="GO" id="GO:0008897">
    <property type="term" value="F:holo-[acyl-carrier-protein] synthase activity"/>
    <property type="evidence" value="ECO:0007669"/>
    <property type="project" value="UniProtKB-UniRule"/>
</dbReference>
<comment type="caution">
    <text evidence="12">The sequence shown here is derived from an EMBL/GenBank/DDBJ whole genome shotgun (WGS) entry which is preliminary data.</text>
</comment>
<feature type="binding site" evidence="10">
    <location>
        <position position="8"/>
    </location>
    <ligand>
        <name>Mg(2+)</name>
        <dbReference type="ChEBI" id="CHEBI:18420"/>
    </ligand>
</feature>
<evidence type="ECO:0000256" key="7">
    <source>
        <dbReference type="ARBA" id="ARBA00023160"/>
    </source>
</evidence>
<dbReference type="NCBIfam" id="TIGR00516">
    <property type="entry name" value="acpS"/>
    <property type="match status" value="1"/>
</dbReference>
<evidence type="ECO:0000256" key="6">
    <source>
        <dbReference type="ARBA" id="ARBA00023098"/>
    </source>
</evidence>
<keyword evidence="4 10" id="KW-0276">Fatty acid metabolism</keyword>
<keyword evidence="7 10" id="KW-0275">Fatty acid biosynthesis</keyword>
<dbReference type="InterPro" id="IPR002582">
    <property type="entry name" value="ACPS"/>
</dbReference>
<evidence type="ECO:0000256" key="8">
    <source>
        <dbReference type="ARBA" id="ARBA00050875"/>
    </source>
</evidence>
<dbReference type="NCBIfam" id="TIGR00556">
    <property type="entry name" value="pantethn_trn"/>
    <property type="match status" value="1"/>
</dbReference>
<dbReference type="eggNOG" id="COG0736">
    <property type="taxonomic scope" value="Bacteria"/>
</dbReference>
<dbReference type="STRING" id="1178482.AR456_07845"/>
<evidence type="ECO:0000256" key="10">
    <source>
        <dbReference type="HAMAP-Rule" id="MF_00101"/>
    </source>
</evidence>
<keyword evidence="5 10" id="KW-0460">Magnesium</keyword>
<dbReference type="Pfam" id="PF01648">
    <property type="entry name" value="ACPS"/>
    <property type="match status" value="1"/>
</dbReference>
<dbReference type="GO" id="GO:0006633">
    <property type="term" value="P:fatty acid biosynthetic process"/>
    <property type="evidence" value="ECO:0007669"/>
    <property type="project" value="UniProtKB-UniRule"/>
</dbReference>
<evidence type="ECO:0000313" key="12">
    <source>
        <dbReference type="EMBL" id="ERL49425.1"/>
    </source>
</evidence>
<dbReference type="OrthoDB" id="517356at2"/>
<feature type="binding site" evidence="10">
    <location>
        <position position="57"/>
    </location>
    <ligand>
        <name>Mg(2+)</name>
        <dbReference type="ChEBI" id="CHEBI:18420"/>
    </ligand>
</feature>
<dbReference type="SUPFAM" id="SSF56214">
    <property type="entry name" value="4'-phosphopantetheinyl transferase"/>
    <property type="match status" value="1"/>
</dbReference>
<dbReference type="InterPro" id="IPR037143">
    <property type="entry name" value="4-PPantetheinyl_Trfase_dom_sf"/>
</dbReference>
<comment type="function">
    <text evidence="9">Transfers the 4'-phosphopantetheine moiety from coenzyme A to the 'Ser-36' of acyl-carrier-protein.</text>
</comment>
<evidence type="ECO:0000256" key="2">
    <source>
        <dbReference type="ARBA" id="ARBA00022679"/>
    </source>
</evidence>
<keyword evidence="3 10" id="KW-0479">Metal-binding</keyword>
<name>W1N391_9GAMM</name>
<evidence type="ECO:0000256" key="1">
    <source>
        <dbReference type="ARBA" id="ARBA00022516"/>
    </source>
</evidence>
<keyword evidence="1 10" id="KW-0444">Lipid biosynthesis</keyword>
<dbReference type="RefSeq" id="WP_021820835.1">
    <property type="nucleotide sequence ID" value="NZ_AVBC01000045.1"/>
</dbReference>
<dbReference type="EMBL" id="AVBC01000045">
    <property type="protein sequence ID" value="ERL49425.1"/>
    <property type="molecule type" value="Genomic_DNA"/>
</dbReference>
<keyword evidence="2 10" id="KW-0808">Transferase</keyword>
<dbReference type="EC" id="2.7.8.7" evidence="10"/>
<evidence type="ECO:0000256" key="3">
    <source>
        <dbReference type="ARBA" id="ARBA00022723"/>
    </source>
</evidence>
<comment type="cofactor">
    <cofactor evidence="10">
        <name>Mg(2+)</name>
        <dbReference type="ChEBI" id="CHEBI:18420"/>
    </cofactor>
</comment>
<proteinExistence type="inferred from homology"/>
<reference evidence="12 13" key="1">
    <citation type="submission" date="2013-08" db="EMBL/GenBank/DDBJ databases">
        <title>draft genome of Halomonas huanghegensis, strain BJGMM-B45T.</title>
        <authorList>
            <person name="Miao C."/>
            <person name="Wan Y."/>
            <person name="Jin W."/>
        </authorList>
    </citation>
    <scope>NUCLEOTIDE SEQUENCE [LARGE SCALE GENOMIC DNA]</scope>
    <source>
        <strain evidence="12 13">BJGMM-B45</strain>
    </source>
</reference>
<dbReference type="KEGG" id="hhu:AR456_07845"/>
<organism evidence="12 13">
    <name type="scientific">Halomonas huangheensis</name>
    <dbReference type="NCBI Taxonomy" id="1178482"/>
    <lineage>
        <taxon>Bacteria</taxon>
        <taxon>Pseudomonadati</taxon>
        <taxon>Pseudomonadota</taxon>
        <taxon>Gammaproteobacteria</taxon>
        <taxon>Oceanospirillales</taxon>
        <taxon>Halomonadaceae</taxon>
        <taxon>Halomonas</taxon>
    </lineage>
</organism>
<keyword evidence="6 10" id="KW-0443">Lipid metabolism</keyword>
<dbReference type="GO" id="GO:0005737">
    <property type="term" value="C:cytoplasm"/>
    <property type="evidence" value="ECO:0007669"/>
    <property type="project" value="UniProtKB-SubCell"/>
</dbReference>
<evidence type="ECO:0000256" key="9">
    <source>
        <dbReference type="ARBA" id="ARBA00054726"/>
    </source>
</evidence>
<gene>
    <name evidence="10" type="primary">acpS</name>
    <name evidence="12" type="ORF">BJB45_06495</name>
</gene>
<comment type="function">
    <text evidence="10">Transfers the 4'-phosphopantetheine moiety from coenzyme A to a Ser of acyl-carrier-protein.</text>
</comment>
<sequence length="126" mass="13718">MILGIGTDIARIERFAVAMERHGDRFANRILGEQEQQRFAESAQPAAWLAKRFAAKEAFLKALGTGLRLGMNWGEIQVVHNALGQPQLALSGTAARLTAERGITRSHLSISDESDMAVAFVVLEGD</sequence>
<accession>W1N391</accession>
<keyword evidence="10" id="KW-0963">Cytoplasm</keyword>
<comment type="subcellular location">
    <subcellularLocation>
        <location evidence="10">Cytoplasm</location>
    </subcellularLocation>
</comment>
<dbReference type="Gene3D" id="3.90.470.20">
    <property type="entry name" value="4'-phosphopantetheinyl transferase domain"/>
    <property type="match status" value="1"/>
</dbReference>
<dbReference type="FunFam" id="3.90.470.20:FF:000001">
    <property type="entry name" value="Holo-[acyl-carrier-protein] synthase"/>
    <property type="match status" value="1"/>
</dbReference>
<evidence type="ECO:0000256" key="4">
    <source>
        <dbReference type="ARBA" id="ARBA00022832"/>
    </source>
</evidence>
<evidence type="ECO:0000259" key="11">
    <source>
        <dbReference type="Pfam" id="PF01648"/>
    </source>
</evidence>
<dbReference type="PATRIC" id="fig|1178482.3.peg.3880"/>
<comment type="similarity">
    <text evidence="10">Belongs to the P-Pant transferase superfamily. AcpS family.</text>
</comment>
<keyword evidence="13" id="KW-1185">Reference proteome</keyword>
<evidence type="ECO:0000313" key="13">
    <source>
        <dbReference type="Proteomes" id="UP000019113"/>
    </source>
</evidence>